<dbReference type="VEuPathDB" id="TrichDB:TVAGG3_0291270"/>
<dbReference type="Proteomes" id="UP000001542">
    <property type="component" value="Unassembled WGS sequence"/>
</dbReference>
<name>A2D9V1_TRIV3</name>
<accession>A2D9V1</accession>
<dbReference type="InParanoid" id="A2D9V1"/>
<evidence type="ECO:0000313" key="2">
    <source>
        <dbReference type="EMBL" id="EAY22957.1"/>
    </source>
</evidence>
<protein>
    <submittedName>
        <fullName evidence="2">Uncharacterized protein</fullName>
    </submittedName>
</protein>
<dbReference type="EMBL" id="DS113181">
    <property type="protein sequence ID" value="EAY22957.1"/>
    <property type="molecule type" value="Genomic_DNA"/>
</dbReference>
<reference evidence="2" key="2">
    <citation type="journal article" date="2007" name="Science">
        <title>Draft genome sequence of the sexually transmitted pathogen Trichomonas vaginalis.</title>
        <authorList>
            <person name="Carlton J.M."/>
            <person name="Hirt R.P."/>
            <person name="Silva J.C."/>
            <person name="Delcher A.L."/>
            <person name="Schatz M."/>
            <person name="Zhao Q."/>
            <person name="Wortman J.R."/>
            <person name="Bidwell S.L."/>
            <person name="Alsmark U.C.M."/>
            <person name="Besteiro S."/>
            <person name="Sicheritz-Ponten T."/>
            <person name="Noel C.J."/>
            <person name="Dacks J.B."/>
            <person name="Foster P.G."/>
            <person name="Simillion C."/>
            <person name="Van de Peer Y."/>
            <person name="Miranda-Saavedra D."/>
            <person name="Barton G.J."/>
            <person name="Westrop G.D."/>
            <person name="Mueller S."/>
            <person name="Dessi D."/>
            <person name="Fiori P.L."/>
            <person name="Ren Q."/>
            <person name="Paulsen I."/>
            <person name="Zhang H."/>
            <person name="Bastida-Corcuera F.D."/>
            <person name="Simoes-Barbosa A."/>
            <person name="Brown M.T."/>
            <person name="Hayes R.D."/>
            <person name="Mukherjee M."/>
            <person name="Okumura C.Y."/>
            <person name="Schneider R."/>
            <person name="Smith A.J."/>
            <person name="Vanacova S."/>
            <person name="Villalvazo M."/>
            <person name="Haas B.J."/>
            <person name="Pertea M."/>
            <person name="Feldblyum T.V."/>
            <person name="Utterback T.R."/>
            <person name="Shu C.L."/>
            <person name="Osoegawa K."/>
            <person name="de Jong P.J."/>
            <person name="Hrdy I."/>
            <person name="Horvathova L."/>
            <person name="Zubacova Z."/>
            <person name="Dolezal P."/>
            <person name="Malik S.B."/>
            <person name="Logsdon J.M. Jr."/>
            <person name="Henze K."/>
            <person name="Gupta A."/>
            <person name="Wang C.C."/>
            <person name="Dunne R.L."/>
            <person name="Upcroft J.A."/>
            <person name="Upcroft P."/>
            <person name="White O."/>
            <person name="Salzberg S.L."/>
            <person name="Tang P."/>
            <person name="Chiu C.-H."/>
            <person name="Lee Y.-S."/>
            <person name="Embley T.M."/>
            <person name="Coombs G.H."/>
            <person name="Mottram J.C."/>
            <person name="Tachezy J."/>
            <person name="Fraser-Liggett C.M."/>
            <person name="Johnson P.J."/>
        </authorList>
    </citation>
    <scope>NUCLEOTIDE SEQUENCE [LARGE SCALE GENOMIC DNA]</scope>
    <source>
        <strain evidence="2">G3</strain>
    </source>
</reference>
<gene>
    <name evidence="2" type="ORF">TVAG_077040</name>
</gene>
<dbReference type="KEGG" id="tva:5468516"/>
<organism evidence="2 3">
    <name type="scientific">Trichomonas vaginalis (strain ATCC PRA-98 / G3)</name>
    <dbReference type="NCBI Taxonomy" id="412133"/>
    <lineage>
        <taxon>Eukaryota</taxon>
        <taxon>Metamonada</taxon>
        <taxon>Parabasalia</taxon>
        <taxon>Trichomonadida</taxon>
        <taxon>Trichomonadidae</taxon>
        <taxon>Trichomonas</taxon>
    </lineage>
</organism>
<dbReference type="AlphaFoldDB" id="A2D9V1"/>
<evidence type="ECO:0000313" key="3">
    <source>
        <dbReference type="Proteomes" id="UP000001542"/>
    </source>
</evidence>
<dbReference type="RefSeq" id="XP_001583943.1">
    <property type="nucleotide sequence ID" value="XM_001583893.1"/>
</dbReference>
<feature type="region of interest" description="Disordered" evidence="1">
    <location>
        <begin position="250"/>
        <end position="278"/>
    </location>
</feature>
<evidence type="ECO:0000256" key="1">
    <source>
        <dbReference type="SAM" id="MobiDB-lite"/>
    </source>
</evidence>
<keyword evidence="3" id="KW-1185">Reference proteome</keyword>
<dbReference type="VEuPathDB" id="TrichDB:TVAG_077040"/>
<sequence length="278" mass="32230">MFDLDNFFNNFRLTFVGRDLNEPLIQSSPASLTEARAQILKKQQKQTAEEDPYLLGIQTLYLNAIGEMNEYSEPKQAATAKINELFQNNLISPNSYGFLNEMEENSRSARVKIPENKINVQTYQELYRFCYAHGIHPTHDITLDELQRMTEWISKNEIDHVAYTKMPEFMQQAIDLSVIAQNVDKLSKSLAQDTRLTEIIRNHVNESEEKLDLTNKSLTDIAQLNQYLIQEGRSLPAMKYQENTLRSYTEPHLISDETFPVESEEQETQEDENHSNDS</sequence>
<reference evidence="2" key="1">
    <citation type="submission" date="2006-10" db="EMBL/GenBank/DDBJ databases">
        <authorList>
            <person name="Amadeo P."/>
            <person name="Zhao Q."/>
            <person name="Wortman J."/>
            <person name="Fraser-Liggett C."/>
            <person name="Carlton J."/>
        </authorList>
    </citation>
    <scope>NUCLEOTIDE SEQUENCE</scope>
    <source>
        <strain evidence="2">G3</strain>
    </source>
</reference>
<proteinExistence type="predicted"/>